<feature type="compositionally biased region" description="Low complexity" evidence="1">
    <location>
        <begin position="72"/>
        <end position="84"/>
    </location>
</feature>
<name>A0A0J9UZV4_FUSO4</name>
<dbReference type="AlphaFoldDB" id="A0A0J9UZV4"/>
<dbReference type="VEuPathDB" id="FungiDB:FOXG_22348"/>
<dbReference type="GeneID" id="28963054"/>
<feature type="domain" description="CBM21" evidence="2">
    <location>
        <begin position="253"/>
        <end position="365"/>
    </location>
</feature>
<evidence type="ECO:0000259" key="2">
    <source>
        <dbReference type="PROSITE" id="PS51159"/>
    </source>
</evidence>
<feature type="compositionally biased region" description="Basic and acidic residues" evidence="1">
    <location>
        <begin position="147"/>
        <end position="164"/>
    </location>
</feature>
<dbReference type="GO" id="GO:0008157">
    <property type="term" value="F:protein phosphatase 1 binding"/>
    <property type="evidence" value="ECO:0007669"/>
    <property type="project" value="TreeGrafter"/>
</dbReference>
<dbReference type="Pfam" id="PF03370">
    <property type="entry name" value="CBM_21"/>
    <property type="match status" value="1"/>
</dbReference>
<dbReference type="EMBL" id="DS231702">
    <property type="protein sequence ID" value="KNB04839.1"/>
    <property type="molecule type" value="Genomic_DNA"/>
</dbReference>
<dbReference type="PANTHER" id="PTHR12307:SF36">
    <property type="entry name" value="GLYCOGEN-BINDING SUBUNIT 76A"/>
    <property type="match status" value="1"/>
</dbReference>
<accession>A0A0J9UZV4</accession>
<dbReference type="GO" id="GO:2001069">
    <property type="term" value="F:glycogen binding"/>
    <property type="evidence" value="ECO:0007669"/>
    <property type="project" value="TreeGrafter"/>
</dbReference>
<dbReference type="GeneID" id="28960131"/>
<evidence type="ECO:0000313" key="6">
    <source>
        <dbReference type="Proteomes" id="UP000009097"/>
    </source>
</evidence>
<dbReference type="VEuPathDB" id="FungiDB:FOXG_22374"/>
<sequence length="380" mass="43376">MFIETLIAQGPSTEPYVTVPRRQITQNALTILTQNWTWRESLMPKQDIAASQETTPKTLQDDEIVAKRLSKRLSSSSQNASNGSKEQDSCQSHVGSNLSTIAFNNQKLAGEVQRWRDSVRSRCSEPLESCIPPDKPDDKSPQSSERLLLKDKVKKDQTDLDTHGKSLVSGLRQPRRPRSRNPACTKTVHFAPDLEQICHFYGTDRPSAVNSVSALVDDWRRDKVSSSSHHEWPCRRASSYYWVINTPNFPQDAVARQSMPVRLDEIKVLAHETAIVGSVVVANLDFHKSVACRYTLDYWKTVSETEAIYNADQCGRNQDYDMFIFKIDLTEYIDLGYKPMFLCIRYVVGGQEFWDNNSYANFQLDFIKIGRRKQTAQLKV</sequence>
<dbReference type="Gene3D" id="2.60.40.2440">
    <property type="entry name" value="Carbohydrate binding type-21 domain"/>
    <property type="match status" value="1"/>
</dbReference>
<evidence type="ECO:0000313" key="5">
    <source>
        <dbReference type="EMBL" id="KNB18793.1"/>
    </source>
</evidence>
<feature type="region of interest" description="Disordered" evidence="1">
    <location>
        <begin position="125"/>
        <end position="183"/>
    </location>
</feature>
<dbReference type="KEGG" id="fox:FOXG_19425"/>
<dbReference type="Proteomes" id="UP000009097">
    <property type="component" value="Unassembled WGS sequence"/>
</dbReference>
<evidence type="ECO:0000256" key="1">
    <source>
        <dbReference type="SAM" id="MobiDB-lite"/>
    </source>
</evidence>
<dbReference type="InterPro" id="IPR050782">
    <property type="entry name" value="PP1_regulatory_subunit_3"/>
</dbReference>
<reference evidence="3" key="2">
    <citation type="journal article" date="2010" name="Nature">
        <title>Comparative genomics reveals mobile pathogenicity chromosomes in Fusarium.</title>
        <authorList>
            <person name="Ma L.J."/>
            <person name="van der Does H.C."/>
            <person name="Borkovich K.A."/>
            <person name="Coleman J.J."/>
            <person name="Daboussi M.J."/>
            <person name="Di Pietro A."/>
            <person name="Dufresne M."/>
            <person name="Freitag M."/>
            <person name="Grabherr M."/>
            <person name="Henrissat B."/>
            <person name="Houterman P.M."/>
            <person name="Kang S."/>
            <person name="Shim W.B."/>
            <person name="Woloshuk C."/>
            <person name="Xie X."/>
            <person name="Xu J.R."/>
            <person name="Antoniw J."/>
            <person name="Baker S.E."/>
            <person name="Bluhm B.H."/>
            <person name="Breakspear A."/>
            <person name="Brown D.W."/>
            <person name="Butchko R.A."/>
            <person name="Chapman S."/>
            <person name="Coulson R."/>
            <person name="Coutinho P.M."/>
            <person name="Danchin E.G."/>
            <person name="Diener A."/>
            <person name="Gale L.R."/>
            <person name="Gardiner D.M."/>
            <person name="Goff S."/>
            <person name="Hammond-Kosack K.E."/>
            <person name="Hilburn K."/>
            <person name="Hua-Van A."/>
            <person name="Jonkers W."/>
            <person name="Kazan K."/>
            <person name="Kodira C.D."/>
            <person name="Koehrsen M."/>
            <person name="Kumar L."/>
            <person name="Lee Y.H."/>
            <person name="Li L."/>
            <person name="Manners J.M."/>
            <person name="Miranda-Saavedra D."/>
            <person name="Mukherjee M."/>
            <person name="Park G."/>
            <person name="Park J."/>
            <person name="Park S.Y."/>
            <person name="Proctor R.H."/>
            <person name="Regev A."/>
            <person name="Ruiz-Roldan M.C."/>
            <person name="Sain D."/>
            <person name="Sakthikumar S."/>
            <person name="Sykes S."/>
            <person name="Schwartz D.C."/>
            <person name="Turgeon B.G."/>
            <person name="Wapinski I."/>
            <person name="Yoder O."/>
            <person name="Young S."/>
            <person name="Zeng Q."/>
            <person name="Zhou S."/>
            <person name="Galagan J."/>
            <person name="Cuomo C.A."/>
            <person name="Kistler H.C."/>
            <person name="Rep M."/>
        </authorList>
    </citation>
    <scope>NUCLEOTIDE SEQUENCE [LARGE SCALE GENOMIC DNA]</scope>
    <source>
        <strain evidence="3">4287</strain>
    </source>
</reference>
<dbReference type="KEGG" id="fox:FOXG_22348"/>
<dbReference type="RefSeq" id="XP_018256838.1">
    <property type="nucleotide sequence ID" value="XM_018402782.1"/>
</dbReference>
<protein>
    <recommendedName>
        <fullName evidence="2">CBM21 domain-containing protein</fullName>
    </recommendedName>
</protein>
<dbReference type="GO" id="GO:0005979">
    <property type="term" value="P:regulation of glycogen biosynthetic process"/>
    <property type="evidence" value="ECO:0007669"/>
    <property type="project" value="TreeGrafter"/>
</dbReference>
<evidence type="ECO:0000313" key="3">
    <source>
        <dbReference type="EMBL" id="KNB04839.1"/>
    </source>
</evidence>
<dbReference type="GO" id="GO:0000164">
    <property type="term" value="C:protein phosphatase type 1 complex"/>
    <property type="evidence" value="ECO:0007669"/>
    <property type="project" value="TreeGrafter"/>
</dbReference>
<reference evidence="3" key="1">
    <citation type="submission" date="2007-04" db="EMBL/GenBank/DDBJ databases">
        <authorList>
            <consortium name="The Broad Institute Genome Sequencing Platform"/>
            <person name="Birren B."/>
            <person name="Lander E."/>
            <person name="Galagan J."/>
            <person name="Nusbaum C."/>
            <person name="Devon K."/>
            <person name="Ma L.-J."/>
            <person name="Jaffe D."/>
            <person name="Butler J."/>
            <person name="Alvarez P."/>
            <person name="Gnerre S."/>
            <person name="Grabherr M."/>
            <person name="Kleber M."/>
            <person name="Mauceli E."/>
            <person name="Brockman W."/>
            <person name="MacCallum I.A."/>
            <person name="Young S."/>
            <person name="LaButti K."/>
            <person name="DeCaprio D."/>
            <person name="Crawford M."/>
            <person name="Koehrsen M."/>
            <person name="Engels R."/>
            <person name="Montgomery P."/>
            <person name="Pearson M."/>
            <person name="Howarth C."/>
            <person name="Larson L."/>
            <person name="White J."/>
            <person name="O'Leary S."/>
            <person name="Kodira C."/>
            <person name="Zeng Q."/>
            <person name="Yandava C."/>
            <person name="Alvarado L."/>
            <person name="Kistler C."/>
            <person name="Shim W.-B."/>
            <person name="Kang S."/>
            <person name="Woloshuk C."/>
        </authorList>
    </citation>
    <scope>NUCLEOTIDE SEQUENCE</scope>
    <source>
        <strain evidence="3">4287</strain>
    </source>
</reference>
<feature type="region of interest" description="Disordered" evidence="1">
    <location>
        <begin position="71"/>
        <end position="93"/>
    </location>
</feature>
<proteinExistence type="predicted"/>
<dbReference type="InterPro" id="IPR038175">
    <property type="entry name" value="CBM21_dom_sf"/>
</dbReference>
<dbReference type="RefSeq" id="XP_018242884.1">
    <property type="nucleotide sequence ID" value="XM_018399639.1"/>
</dbReference>
<dbReference type="KEGG" id="fox:FOXG_22374"/>
<dbReference type="RefSeq" id="XP_018256771.1">
    <property type="nucleotide sequence ID" value="XM_018402755.1"/>
</dbReference>
<evidence type="ECO:0000313" key="4">
    <source>
        <dbReference type="EMBL" id="KNB18726.1"/>
    </source>
</evidence>
<dbReference type="VEuPathDB" id="FungiDB:FOXG_19425"/>
<gene>
    <name evidence="3" type="ORF">FOXG_19425</name>
    <name evidence="4" type="ORF">FOXG_22348</name>
    <name evidence="5" type="ORF">FOXG_22374</name>
</gene>
<dbReference type="InterPro" id="IPR005036">
    <property type="entry name" value="CBM21_dom"/>
</dbReference>
<dbReference type="EMBL" id="DS231728">
    <property type="protein sequence ID" value="KNB18793.1"/>
    <property type="molecule type" value="Genomic_DNA"/>
</dbReference>
<dbReference type="OrthoDB" id="5072504at2759"/>
<dbReference type="PROSITE" id="PS51159">
    <property type="entry name" value="CBM21"/>
    <property type="match status" value="1"/>
</dbReference>
<dbReference type="EMBL" id="DS231727">
    <property type="protein sequence ID" value="KNB18726.1"/>
    <property type="molecule type" value="Genomic_DNA"/>
</dbReference>
<dbReference type="GeneID" id="28963080"/>
<organism evidence="3 6">
    <name type="scientific">Fusarium oxysporum f. sp. lycopersici (strain 4287 / CBS 123668 / FGSC 9935 / NRRL 34936)</name>
    <name type="common">Fusarium vascular wilt of tomato</name>
    <dbReference type="NCBI Taxonomy" id="426428"/>
    <lineage>
        <taxon>Eukaryota</taxon>
        <taxon>Fungi</taxon>
        <taxon>Dikarya</taxon>
        <taxon>Ascomycota</taxon>
        <taxon>Pezizomycotina</taxon>
        <taxon>Sordariomycetes</taxon>
        <taxon>Hypocreomycetidae</taxon>
        <taxon>Hypocreales</taxon>
        <taxon>Nectriaceae</taxon>
        <taxon>Fusarium</taxon>
        <taxon>Fusarium oxysporum species complex</taxon>
    </lineage>
</organism>
<dbReference type="PANTHER" id="PTHR12307">
    <property type="entry name" value="PROTEIN PHOSPHATASE 1 REGULATORY SUBUNIT"/>
    <property type="match status" value="1"/>
</dbReference>